<dbReference type="SMART" id="SM00388">
    <property type="entry name" value="HisKA"/>
    <property type="match status" value="1"/>
</dbReference>
<dbReference type="CDD" id="cd00082">
    <property type="entry name" value="HisKA"/>
    <property type="match status" value="1"/>
</dbReference>
<dbReference type="FunFam" id="3.30.565.10:FF:000006">
    <property type="entry name" value="Sensor histidine kinase WalK"/>
    <property type="match status" value="1"/>
</dbReference>
<keyword evidence="6" id="KW-0418">Kinase</keyword>
<dbReference type="Gene3D" id="3.30.565.10">
    <property type="entry name" value="Histidine kinase-like ATPase, C-terminal domain"/>
    <property type="match status" value="1"/>
</dbReference>
<dbReference type="GO" id="GO:0005524">
    <property type="term" value="F:ATP binding"/>
    <property type="evidence" value="ECO:0007669"/>
    <property type="project" value="UniProtKB-KW"/>
</dbReference>
<dbReference type="GO" id="GO:0000155">
    <property type="term" value="F:phosphorelay sensor kinase activity"/>
    <property type="evidence" value="ECO:0007669"/>
    <property type="project" value="InterPro"/>
</dbReference>
<evidence type="ECO:0000259" key="9">
    <source>
        <dbReference type="PROSITE" id="PS50109"/>
    </source>
</evidence>
<keyword evidence="4" id="KW-0808">Transferase</keyword>
<dbReference type="PANTHER" id="PTHR43711:SF31">
    <property type="entry name" value="HISTIDINE KINASE"/>
    <property type="match status" value="1"/>
</dbReference>
<dbReference type="InterPro" id="IPR003018">
    <property type="entry name" value="GAF"/>
</dbReference>
<dbReference type="PATRIC" id="fig|1339280.3.peg.763"/>
<dbReference type="InterPro" id="IPR005467">
    <property type="entry name" value="His_kinase_dom"/>
</dbReference>
<keyword evidence="8" id="KW-0902">Two-component regulatory system</keyword>
<evidence type="ECO:0000256" key="2">
    <source>
        <dbReference type="ARBA" id="ARBA00012438"/>
    </source>
</evidence>
<sequence>MDNDIERFRQMASMAQLGWWEADFTAGHYVCSEYLCDLLGLEGNTISFTDFRKRVREDYQEQIVREFNASIHREFYEQTFPIHSKEGIVWLHTRLGEREEIPGRGVVSFGIMQRVEAPNDTSERVLERVNDLLYGQNSISHSLLRFLKDDSVDLCIMEILKDILDLFHGGRVYIFEYDEYYRYQDCTYEVVAEGVLPEIDSLQRIPTDSLPWWRQQTLSGKPVILDSLDQLPKHAKAEYAILSRQNIKSLMITPLIAGEHVWGYMGIDLVKNYRNWNNEDFQWLSSLANIISICIELRKAKDEAVRERSFLRNLFRFMPMGYIRMTMVRDAAGLPCDYRIADANDLSSELIGMSLPDYVGCLASELHADFKAKVDYLLDVMEGSVHKETDVYFHRTQRSSHCIVYSPEKDEVVALFLDSTETIRAHRALDRSEKLFKNIFANIPAGVEIYDKDGNLLDLNNWDMETFGVKDKADVMGVNFFENPNVPLEIRERVRNEDLVDFRLNYSFNKASDYYHSDKSNIIELYTKVSKLFDSQGNFNGYVLINIDNTERIDAINRIRDFENFFLLISDYAKVGYAKLNLLSKRGYAIKQWFKNMGETEDIPLSSVVGVYDKMHPEDRQKVFDFYEKVLAGEEKDFRSEMRILKPGATNEWNWVRMNVVVTKFEPENGEVEIIGINYDITELKETEAMLIEAKEKAETMDRLKSAFLANMSHEIRTPLNAIVGFSGLLVDTEDMEERCEYIKIVQENNDLLLQLISDILDLSKIEAGTFEFTYGETDVNMLCEDIVRSSQIKVPQGVELVFDPHPSDCTVISDRNRLHQVISNFVNNALKFTSSGSIHVGYEKKEEGVEFYVSDTGIGISKEQLTHIFERFVKLNSFIHGTGLGLSICKSIVEQLGGVIGVDSEEGKGSRFWFTIPYINSEQSIVND</sequence>
<dbReference type="InterPro" id="IPR003661">
    <property type="entry name" value="HisK_dim/P_dom"/>
</dbReference>
<dbReference type="Gene3D" id="3.30.450.40">
    <property type="match status" value="1"/>
</dbReference>
<keyword evidence="3" id="KW-0597">Phosphoprotein</keyword>
<dbReference type="Pfam" id="PF08447">
    <property type="entry name" value="PAS_3"/>
    <property type="match status" value="1"/>
</dbReference>
<dbReference type="InterPro" id="IPR035965">
    <property type="entry name" value="PAS-like_dom_sf"/>
</dbReference>
<dbReference type="RefSeq" id="WP_032569892.1">
    <property type="nucleotide sequence ID" value="NZ_JGDM01000015.1"/>
</dbReference>
<dbReference type="PRINTS" id="PR00344">
    <property type="entry name" value="BCTRLSENSOR"/>
</dbReference>
<protein>
    <recommendedName>
        <fullName evidence="2">histidine kinase</fullName>
        <ecNumber evidence="2">2.7.13.3</ecNumber>
    </recommendedName>
</protein>
<dbReference type="EC" id="2.7.13.3" evidence="2"/>
<keyword evidence="5" id="KW-0547">Nucleotide-binding</keyword>
<evidence type="ECO:0000256" key="7">
    <source>
        <dbReference type="ARBA" id="ARBA00022840"/>
    </source>
</evidence>
<gene>
    <name evidence="11" type="ORF">M076_0790</name>
</gene>
<dbReference type="Pfam" id="PF02518">
    <property type="entry name" value="HATPase_c"/>
    <property type="match status" value="1"/>
</dbReference>
<evidence type="ECO:0000259" key="10">
    <source>
        <dbReference type="PROSITE" id="PS50113"/>
    </source>
</evidence>
<dbReference type="Proteomes" id="UP000022272">
    <property type="component" value="Unassembled WGS sequence"/>
</dbReference>
<dbReference type="EMBL" id="JGDM01000015">
    <property type="protein sequence ID" value="EXZ45956.1"/>
    <property type="molecule type" value="Genomic_DNA"/>
</dbReference>
<dbReference type="InterPro" id="IPR013655">
    <property type="entry name" value="PAS_fold_3"/>
</dbReference>
<feature type="domain" description="PAC" evidence="10">
    <location>
        <begin position="638"/>
        <end position="693"/>
    </location>
</feature>
<dbReference type="InterPro" id="IPR050736">
    <property type="entry name" value="Sensor_HK_Regulatory"/>
</dbReference>
<evidence type="ECO:0000256" key="8">
    <source>
        <dbReference type="ARBA" id="ARBA00023012"/>
    </source>
</evidence>
<dbReference type="InterPro" id="IPR003594">
    <property type="entry name" value="HATPase_dom"/>
</dbReference>
<dbReference type="SUPFAM" id="SSF55785">
    <property type="entry name" value="PYP-like sensor domain (PAS domain)"/>
    <property type="match status" value="2"/>
</dbReference>
<reference evidence="11 12" key="1">
    <citation type="submission" date="2014-02" db="EMBL/GenBank/DDBJ databases">
        <authorList>
            <person name="Sears C."/>
            <person name="Carroll K."/>
            <person name="Sack B.R."/>
            <person name="Qadri F."/>
            <person name="Myers L.L."/>
            <person name="Chung G.-T."/>
            <person name="Escheverria P."/>
            <person name="Fraser C.M."/>
            <person name="Sadzewicz L."/>
            <person name="Shefchek K.A."/>
            <person name="Tallon L."/>
            <person name="Das S.P."/>
            <person name="Daugherty S."/>
            <person name="Mongodin E.F."/>
        </authorList>
    </citation>
    <scope>NUCLEOTIDE SEQUENCE [LARGE SCALE GENOMIC DNA]</scope>
    <source>
        <strain evidence="11 12">2-F-2 #4</strain>
    </source>
</reference>
<organism evidence="11 12">
    <name type="scientific">Bacteroides fragilis str. 2-F-2 #4</name>
    <dbReference type="NCBI Taxonomy" id="1339280"/>
    <lineage>
        <taxon>Bacteria</taxon>
        <taxon>Pseudomonadati</taxon>
        <taxon>Bacteroidota</taxon>
        <taxon>Bacteroidia</taxon>
        <taxon>Bacteroidales</taxon>
        <taxon>Bacteroidaceae</taxon>
        <taxon>Bacteroides</taxon>
    </lineage>
</organism>
<dbReference type="InterPro" id="IPR036890">
    <property type="entry name" value="HATPase_C_sf"/>
</dbReference>
<dbReference type="InterPro" id="IPR004358">
    <property type="entry name" value="Sig_transdc_His_kin-like_C"/>
</dbReference>
<dbReference type="AlphaFoldDB" id="A0A016BZG9"/>
<feature type="domain" description="Histidine kinase" evidence="9">
    <location>
        <begin position="711"/>
        <end position="921"/>
    </location>
</feature>
<keyword evidence="7" id="KW-0067">ATP-binding</keyword>
<dbReference type="Pfam" id="PF00512">
    <property type="entry name" value="HisKA"/>
    <property type="match status" value="1"/>
</dbReference>
<dbReference type="SUPFAM" id="SSF55874">
    <property type="entry name" value="ATPase domain of HSP90 chaperone/DNA topoisomerase II/histidine kinase"/>
    <property type="match status" value="1"/>
</dbReference>
<evidence type="ECO:0000313" key="12">
    <source>
        <dbReference type="Proteomes" id="UP000022272"/>
    </source>
</evidence>
<dbReference type="InterPro" id="IPR029016">
    <property type="entry name" value="GAF-like_dom_sf"/>
</dbReference>
<evidence type="ECO:0000256" key="4">
    <source>
        <dbReference type="ARBA" id="ARBA00022679"/>
    </source>
</evidence>
<dbReference type="FunFam" id="1.10.287.130:FF:000002">
    <property type="entry name" value="Two-component osmosensing histidine kinase"/>
    <property type="match status" value="1"/>
</dbReference>
<dbReference type="PANTHER" id="PTHR43711">
    <property type="entry name" value="TWO-COMPONENT HISTIDINE KINASE"/>
    <property type="match status" value="1"/>
</dbReference>
<evidence type="ECO:0000256" key="1">
    <source>
        <dbReference type="ARBA" id="ARBA00000085"/>
    </source>
</evidence>
<dbReference type="CDD" id="cd16922">
    <property type="entry name" value="HATPase_EvgS-ArcB-TorS-like"/>
    <property type="match status" value="1"/>
</dbReference>
<proteinExistence type="predicted"/>
<evidence type="ECO:0000256" key="3">
    <source>
        <dbReference type="ARBA" id="ARBA00022553"/>
    </source>
</evidence>
<dbReference type="SUPFAM" id="SSF47384">
    <property type="entry name" value="Homodimeric domain of signal transducing histidine kinase"/>
    <property type="match status" value="1"/>
</dbReference>
<comment type="caution">
    <text evidence="11">The sequence shown here is derived from an EMBL/GenBank/DDBJ whole genome shotgun (WGS) entry which is preliminary data.</text>
</comment>
<dbReference type="Gene3D" id="3.30.450.20">
    <property type="entry name" value="PAS domain"/>
    <property type="match status" value="4"/>
</dbReference>
<accession>A0A016BZG9</accession>
<dbReference type="Pfam" id="PF13185">
    <property type="entry name" value="GAF_2"/>
    <property type="match status" value="1"/>
</dbReference>
<dbReference type="SUPFAM" id="SSF55781">
    <property type="entry name" value="GAF domain-like"/>
    <property type="match status" value="1"/>
</dbReference>
<dbReference type="InterPro" id="IPR036097">
    <property type="entry name" value="HisK_dim/P_sf"/>
</dbReference>
<dbReference type="InterPro" id="IPR000700">
    <property type="entry name" value="PAS-assoc_C"/>
</dbReference>
<comment type="catalytic activity">
    <reaction evidence="1">
        <text>ATP + protein L-histidine = ADP + protein N-phospho-L-histidine.</text>
        <dbReference type="EC" id="2.7.13.3"/>
    </reaction>
</comment>
<evidence type="ECO:0000256" key="6">
    <source>
        <dbReference type="ARBA" id="ARBA00022777"/>
    </source>
</evidence>
<name>A0A016BZG9_BACFG</name>
<dbReference type="SMART" id="SM00387">
    <property type="entry name" value="HATPase_c"/>
    <property type="match status" value="1"/>
</dbReference>
<evidence type="ECO:0000256" key="5">
    <source>
        <dbReference type="ARBA" id="ARBA00022741"/>
    </source>
</evidence>
<dbReference type="PROSITE" id="PS50109">
    <property type="entry name" value="HIS_KIN"/>
    <property type="match status" value="1"/>
</dbReference>
<dbReference type="Gene3D" id="1.10.287.130">
    <property type="match status" value="1"/>
</dbReference>
<dbReference type="PROSITE" id="PS50113">
    <property type="entry name" value="PAC"/>
    <property type="match status" value="1"/>
</dbReference>
<evidence type="ECO:0000313" key="11">
    <source>
        <dbReference type="EMBL" id="EXZ45956.1"/>
    </source>
</evidence>